<evidence type="ECO:0000256" key="11">
    <source>
        <dbReference type="SAM" id="Phobius"/>
    </source>
</evidence>
<evidence type="ECO:0000256" key="2">
    <source>
        <dbReference type="ARBA" id="ARBA00004653"/>
    </source>
</evidence>
<dbReference type="AlphaFoldDB" id="A0A061SMH0"/>
<keyword evidence="8 11" id="KW-1133">Transmembrane helix</keyword>
<protein>
    <submittedName>
        <fullName evidence="12">Integral membrane hrf1 family protein</fullName>
    </submittedName>
</protein>
<keyword evidence="4" id="KW-0813">Transport</keyword>
<keyword evidence="5 11" id="KW-0812">Transmembrane</keyword>
<evidence type="ECO:0000256" key="4">
    <source>
        <dbReference type="ARBA" id="ARBA00022448"/>
    </source>
</evidence>
<name>A0A061SMH0_9CHLO</name>
<feature type="transmembrane region" description="Helical" evidence="11">
    <location>
        <begin position="200"/>
        <end position="221"/>
    </location>
</feature>
<keyword evidence="7" id="KW-0653">Protein transport</keyword>
<dbReference type="PANTHER" id="PTHR14083:SF0">
    <property type="entry name" value="YIP1D-INTERACTING FACTOR 1, ISOFORM C"/>
    <property type="match status" value="1"/>
</dbReference>
<dbReference type="GO" id="GO:0015031">
    <property type="term" value="P:protein transport"/>
    <property type="evidence" value="ECO:0007669"/>
    <property type="project" value="UniProtKB-KW"/>
</dbReference>
<feature type="transmembrane region" description="Helical" evidence="11">
    <location>
        <begin position="233"/>
        <end position="251"/>
    </location>
</feature>
<dbReference type="InterPro" id="IPR005578">
    <property type="entry name" value="Yif1_fam"/>
</dbReference>
<evidence type="ECO:0000256" key="1">
    <source>
        <dbReference type="ARBA" id="ARBA00004477"/>
    </source>
</evidence>
<evidence type="ECO:0000313" key="12">
    <source>
        <dbReference type="EMBL" id="JAC84065.1"/>
    </source>
</evidence>
<evidence type="ECO:0000256" key="7">
    <source>
        <dbReference type="ARBA" id="ARBA00022927"/>
    </source>
</evidence>
<evidence type="ECO:0000256" key="5">
    <source>
        <dbReference type="ARBA" id="ARBA00022692"/>
    </source>
</evidence>
<dbReference type="GO" id="GO:0030134">
    <property type="term" value="C:COPII-coated ER to Golgi transport vesicle"/>
    <property type="evidence" value="ECO:0007669"/>
    <property type="project" value="TreeGrafter"/>
</dbReference>
<dbReference type="GO" id="GO:0005789">
    <property type="term" value="C:endoplasmic reticulum membrane"/>
    <property type="evidence" value="ECO:0007669"/>
    <property type="project" value="UniProtKB-SubCell"/>
</dbReference>
<sequence>MDKFPEAVPQNNSWGVQPGGLYDGGYGASSEIHSSVSFNSQQQFGFGMQAQGIRPTGGAPEVGAGTMPEALPGSGSSDVFTGMLATGAMQSARDTFRRGQAYVWSGIDKLSSSTMYHLFSVTPSYVRRKLLLLLTPYLKRWDYARHPEQVTGGQKYLAPRHDVNAPDLYIPCISLCTYCLLVSAVHASKGSFAPEGLYNTAWYAALTWVVELMLLKAVLYALGIAAFVPWLELLAYSGYMFFPLCAVVVAGASGSYWGYYALWGYGSLCSAVFLVRTMKRIIFHEVRHYGVDRTLHNYLLLGVAVAQFPLGLWLGHT</sequence>
<dbReference type="EMBL" id="GBEZ01000851">
    <property type="protein sequence ID" value="JAC84065.1"/>
    <property type="molecule type" value="Transcribed_RNA"/>
</dbReference>
<gene>
    <name evidence="12" type="ORF">TSPGSL018_1846</name>
</gene>
<dbReference type="PANTHER" id="PTHR14083">
    <property type="entry name" value="YIP1 INTERACTING FACTOR HOMOLOG YIF1 PROTEIN"/>
    <property type="match status" value="1"/>
</dbReference>
<keyword evidence="10 11" id="KW-0472">Membrane</keyword>
<evidence type="ECO:0000256" key="10">
    <source>
        <dbReference type="ARBA" id="ARBA00023136"/>
    </source>
</evidence>
<evidence type="ECO:0000256" key="8">
    <source>
        <dbReference type="ARBA" id="ARBA00022989"/>
    </source>
</evidence>
<evidence type="ECO:0000256" key="3">
    <source>
        <dbReference type="ARBA" id="ARBA00009727"/>
    </source>
</evidence>
<dbReference type="GO" id="GO:0006888">
    <property type="term" value="P:endoplasmic reticulum to Golgi vesicle-mediated transport"/>
    <property type="evidence" value="ECO:0007669"/>
    <property type="project" value="InterPro"/>
</dbReference>
<comment type="similarity">
    <text evidence="3">Belongs to the YIF1 family.</text>
</comment>
<feature type="transmembrane region" description="Helical" evidence="11">
    <location>
        <begin position="257"/>
        <end position="275"/>
    </location>
</feature>
<dbReference type="Pfam" id="PF03878">
    <property type="entry name" value="YIF1"/>
    <property type="match status" value="1"/>
</dbReference>
<evidence type="ECO:0000256" key="9">
    <source>
        <dbReference type="ARBA" id="ARBA00023034"/>
    </source>
</evidence>
<feature type="transmembrane region" description="Helical" evidence="11">
    <location>
        <begin position="295"/>
        <end position="314"/>
    </location>
</feature>
<accession>A0A061SMH0</accession>
<organism evidence="12">
    <name type="scientific">Tetraselmis sp. GSL018</name>
    <dbReference type="NCBI Taxonomy" id="582737"/>
    <lineage>
        <taxon>Eukaryota</taxon>
        <taxon>Viridiplantae</taxon>
        <taxon>Chlorophyta</taxon>
        <taxon>core chlorophytes</taxon>
        <taxon>Chlorodendrophyceae</taxon>
        <taxon>Chlorodendrales</taxon>
        <taxon>Chlorodendraceae</taxon>
        <taxon>Tetraselmis</taxon>
    </lineage>
</organism>
<reference evidence="12" key="1">
    <citation type="submission" date="2014-05" db="EMBL/GenBank/DDBJ databases">
        <title>The transcriptome of the halophilic microalga Tetraselmis sp. GSL018 isolated from the Great Salt Lake, Utah.</title>
        <authorList>
            <person name="Jinkerson R.E."/>
            <person name="D'Adamo S."/>
            <person name="Posewitz M.C."/>
        </authorList>
    </citation>
    <scope>NUCLEOTIDE SEQUENCE</scope>
    <source>
        <strain evidence="12">GSL018</strain>
    </source>
</reference>
<dbReference type="GO" id="GO:0000139">
    <property type="term" value="C:Golgi membrane"/>
    <property type="evidence" value="ECO:0007669"/>
    <property type="project" value="UniProtKB-SubCell"/>
</dbReference>
<dbReference type="GO" id="GO:0005793">
    <property type="term" value="C:endoplasmic reticulum-Golgi intermediate compartment"/>
    <property type="evidence" value="ECO:0007669"/>
    <property type="project" value="TreeGrafter"/>
</dbReference>
<evidence type="ECO:0000256" key="6">
    <source>
        <dbReference type="ARBA" id="ARBA00022824"/>
    </source>
</evidence>
<comment type="subcellular location">
    <subcellularLocation>
        <location evidence="1">Endoplasmic reticulum membrane</location>
        <topology evidence="1">Multi-pass membrane protein</topology>
    </subcellularLocation>
    <subcellularLocation>
        <location evidence="2">Golgi apparatus membrane</location>
        <topology evidence="2">Multi-pass membrane protein</topology>
    </subcellularLocation>
</comment>
<proteinExistence type="inferred from homology"/>
<keyword evidence="6" id="KW-0256">Endoplasmic reticulum</keyword>
<keyword evidence="9" id="KW-0333">Golgi apparatus</keyword>